<protein>
    <submittedName>
        <fullName evidence="3">Uncharacterized protein</fullName>
    </submittedName>
</protein>
<comment type="caution">
    <text evidence="3">The sequence shown here is derived from an EMBL/GenBank/DDBJ whole genome shotgun (WGS) entry which is preliminary data.</text>
</comment>
<gene>
    <name evidence="2" type="ORF">VFPBJ_01001</name>
    <name evidence="3" type="ORF">VFPFJ_01033</name>
</gene>
<evidence type="ECO:0000313" key="2">
    <source>
        <dbReference type="EMBL" id="OAQ86961.1"/>
    </source>
</evidence>
<evidence type="ECO:0000313" key="3">
    <source>
        <dbReference type="EMBL" id="OAQ94924.1"/>
    </source>
</evidence>
<feature type="region of interest" description="Disordered" evidence="1">
    <location>
        <begin position="54"/>
        <end position="76"/>
    </location>
</feature>
<reference evidence="3 4" key="1">
    <citation type="submission" date="2016-02" db="EMBL/GenBank/DDBJ databases">
        <title>Biosynthesis of antibiotic leucinostatins and their inhibition on Phytophthora in bio-control Purpureocillium lilacinum.</title>
        <authorList>
            <person name="Wang G."/>
            <person name="Liu Z."/>
            <person name="Lin R."/>
            <person name="Li E."/>
            <person name="Mao Z."/>
            <person name="Ling J."/>
            <person name="Yin W."/>
            <person name="Xie B."/>
        </authorList>
    </citation>
    <scope>NUCLEOTIDE SEQUENCE [LARGE SCALE GENOMIC DNA]</scope>
    <source>
        <strain evidence="2">PLBJ-1</strain>
        <strain evidence="3">PLFJ-1</strain>
    </source>
</reference>
<sequence length="92" mass="10428">MNWTMMRLSRRDMCLHRMVKRDEMRPWAEVRARGNPGKVRADDMEPSVLAMRMDGQSRSHGATEPTARDGGSCSSCDCRTERRVALLPSSST</sequence>
<organism evidence="3 4">
    <name type="scientific">Purpureocillium lilacinum</name>
    <name type="common">Paecilomyces lilacinus</name>
    <dbReference type="NCBI Taxonomy" id="33203"/>
    <lineage>
        <taxon>Eukaryota</taxon>
        <taxon>Fungi</taxon>
        <taxon>Dikarya</taxon>
        <taxon>Ascomycota</taxon>
        <taxon>Pezizomycotina</taxon>
        <taxon>Sordariomycetes</taxon>
        <taxon>Hypocreomycetidae</taxon>
        <taxon>Hypocreales</taxon>
        <taxon>Ophiocordycipitaceae</taxon>
        <taxon>Purpureocillium</taxon>
    </lineage>
</organism>
<dbReference type="EMBL" id="LSBH01000001">
    <property type="protein sequence ID" value="OAQ86961.1"/>
    <property type="molecule type" value="Genomic_DNA"/>
</dbReference>
<accession>A0A179HY36</accession>
<name>A0A179HY36_PURLI</name>
<dbReference type="EMBL" id="LSBI01000001">
    <property type="protein sequence ID" value="OAQ94924.1"/>
    <property type="molecule type" value="Genomic_DNA"/>
</dbReference>
<dbReference type="AlphaFoldDB" id="A0A179HY36"/>
<dbReference type="Proteomes" id="UP000078340">
    <property type="component" value="Unassembled WGS sequence"/>
</dbReference>
<evidence type="ECO:0000256" key="1">
    <source>
        <dbReference type="SAM" id="MobiDB-lite"/>
    </source>
</evidence>
<dbReference type="Proteomes" id="UP000078240">
    <property type="component" value="Unassembled WGS sequence"/>
</dbReference>
<evidence type="ECO:0000313" key="4">
    <source>
        <dbReference type="Proteomes" id="UP000078340"/>
    </source>
</evidence>
<proteinExistence type="predicted"/>